<feature type="domain" description="OTU" evidence="2">
    <location>
        <begin position="310"/>
        <end position="448"/>
    </location>
</feature>
<feature type="chain" id="PRO_5022703376" evidence="1">
    <location>
        <begin position="26"/>
        <end position="606"/>
    </location>
</feature>
<dbReference type="InterPro" id="IPR038765">
    <property type="entry name" value="Papain-like_cys_pep_sf"/>
</dbReference>
<dbReference type="EMBL" id="CABPRJ010000965">
    <property type="protein sequence ID" value="VVC33241.1"/>
    <property type="molecule type" value="Genomic_DNA"/>
</dbReference>
<dbReference type="InterPro" id="IPR050704">
    <property type="entry name" value="Peptidase_C85-like"/>
</dbReference>
<name>A0A5E4MP67_9HEMI</name>
<dbReference type="PANTHER" id="PTHR12419">
    <property type="entry name" value="OTU DOMAIN CONTAINING PROTEIN"/>
    <property type="match status" value="1"/>
</dbReference>
<dbReference type="Gene3D" id="3.90.70.80">
    <property type="match status" value="1"/>
</dbReference>
<protein>
    <submittedName>
        <fullName evidence="3">OTU domain</fullName>
    </submittedName>
</protein>
<dbReference type="AlphaFoldDB" id="A0A5E4MP67"/>
<keyword evidence="1" id="KW-0732">Signal</keyword>
<sequence>MFSFFFHSGIVIIFIISIRDFQINAVGITHFQLSKHGETFENYKSRPIGENEKKMDFKQFYLTHYNPDYLRIPKPYRGVFDFNAYNQELLGYLKSDLYLSFEEFENEFKNAQFDKCTNELRKCLNFNKFNDNKFVTEDNKYRDCLNTKEPTGITSMASNILPRFIVTRPTRFSLIINCFKTLHKDDVKVLETCLKSFKNQVDPSLKGKYEDIAPLTTAQAPPTKAQAPPTKAQGIKKSNPCLPSLDCFKKETKTKTKTKTGNHIFKSYDKKQVIDNLIKERDVNLLIKISDYPTEPRIERFNIGNEEAMFYLVPIQRDGNCLFHTIAYLMYGTTNRSPIVRSTIVDYIFRNWDKYQCYTSEWTNAGHPYKTRQAYKVSMSQSSSYGTYCEIFAAAKIYSFRFIIYGRNPENQSELRVYESFGDPQNELKRILINGQLDNGHFEALIPYDGLKDINRQTARSWINDCKAPPHVNPSKDEFNIRLSKVMDVIEYTSTIIDGFKAELLYMELWDTIHHFKPEHFEQTKSIRPFAYENFYKLYAMRINLYAENLLPLPMDLWREEHLQLNDLISVDDDINDSRYSSEEKTDIHGELRAGSDKFFASLHAF</sequence>
<evidence type="ECO:0000256" key="1">
    <source>
        <dbReference type="SAM" id="SignalP"/>
    </source>
</evidence>
<dbReference type="Pfam" id="PF02338">
    <property type="entry name" value="OTU"/>
    <property type="match status" value="1"/>
</dbReference>
<feature type="signal peptide" evidence="1">
    <location>
        <begin position="1"/>
        <end position="25"/>
    </location>
</feature>
<dbReference type="GO" id="GO:0016579">
    <property type="term" value="P:protein deubiquitination"/>
    <property type="evidence" value="ECO:0007669"/>
    <property type="project" value="TreeGrafter"/>
</dbReference>
<dbReference type="Proteomes" id="UP000325440">
    <property type="component" value="Unassembled WGS sequence"/>
</dbReference>
<dbReference type="SUPFAM" id="SSF54001">
    <property type="entry name" value="Cysteine proteinases"/>
    <property type="match status" value="1"/>
</dbReference>
<dbReference type="OrthoDB" id="409956at2759"/>
<evidence type="ECO:0000313" key="4">
    <source>
        <dbReference type="Proteomes" id="UP000325440"/>
    </source>
</evidence>
<accession>A0A5E4MP67</accession>
<dbReference type="GO" id="GO:0004843">
    <property type="term" value="F:cysteine-type deubiquitinase activity"/>
    <property type="evidence" value="ECO:0007669"/>
    <property type="project" value="TreeGrafter"/>
</dbReference>
<dbReference type="PROSITE" id="PS50802">
    <property type="entry name" value="OTU"/>
    <property type="match status" value="1"/>
</dbReference>
<evidence type="ECO:0000259" key="2">
    <source>
        <dbReference type="PROSITE" id="PS50802"/>
    </source>
</evidence>
<keyword evidence="4" id="KW-1185">Reference proteome</keyword>
<reference evidence="3 4" key="1">
    <citation type="submission" date="2019-08" db="EMBL/GenBank/DDBJ databases">
        <authorList>
            <person name="Alioto T."/>
            <person name="Alioto T."/>
            <person name="Gomez Garrido J."/>
        </authorList>
    </citation>
    <scope>NUCLEOTIDE SEQUENCE [LARGE SCALE GENOMIC DNA]</scope>
</reference>
<gene>
    <name evidence="3" type="ORF">CINCED_3A014666</name>
</gene>
<proteinExistence type="predicted"/>
<dbReference type="CDD" id="cd22757">
    <property type="entry name" value="OTU_P87_VP80-like"/>
    <property type="match status" value="1"/>
</dbReference>
<organism evidence="3 4">
    <name type="scientific">Cinara cedri</name>
    <dbReference type="NCBI Taxonomy" id="506608"/>
    <lineage>
        <taxon>Eukaryota</taxon>
        <taxon>Metazoa</taxon>
        <taxon>Ecdysozoa</taxon>
        <taxon>Arthropoda</taxon>
        <taxon>Hexapoda</taxon>
        <taxon>Insecta</taxon>
        <taxon>Pterygota</taxon>
        <taxon>Neoptera</taxon>
        <taxon>Paraneoptera</taxon>
        <taxon>Hemiptera</taxon>
        <taxon>Sternorrhyncha</taxon>
        <taxon>Aphidomorpha</taxon>
        <taxon>Aphidoidea</taxon>
        <taxon>Aphididae</taxon>
        <taxon>Lachninae</taxon>
        <taxon>Cinara</taxon>
    </lineage>
</organism>
<dbReference type="InterPro" id="IPR003323">
    <property type="entry name" value="OTU_dom"/>
</dbReference>
<evidence type="ECO:0000313" key="3">
    <source>
        <dbReference type="EMBL" id="VVC33241.1"/>
    </source>
</evidence>